<dbReference type="InterPro" id="IPR003422">
    <property type="entry name" value="Cyt_b-c1_6"/>
</dbReference>
<keyword evidence="3" id="KW-0813">Transport</keyword>
<evidence type="ECO:0000256" key="8">
    <source>
        <dbReference type="ARBA" id="ARBA00023136"/>
    </source>
</evidence>
<keyword evidence="5" id="KW-0999">Mitochondrion inner membrane</keyword>
<proteinExistence type="inferred from homology"/>
<dbReference type="AlphaFoldDB" id="A0A210QJT9"/>
<evidence type="ECO:0000313" key="13">
    <source>
        <dbReference type="Proteomes" id="UP000242188"/>
    </source>
</evidence>
<evidence type="ECO:0000256" key="9">
    <source>
        <dbReference type="ARBA" id="ARBA00023157"/>
    </source>
</evidence>
<dbReference type="PANTHER" id="PTHR15336:SF0">
    <property type="entry name" value="CYTOCHROME B-C1 COMPLEX SUBUNIT 6, MITOCHONDRIAL"/>
    <property type="match status" value="1"/>
</dbReference>
<reference evidence="12 13" key="1">
    <citation type="journal article" date="2017" name="Nat. Ecol. Evol.">
        <title>Scallop genome provides insights into evolution of bilaterian karyotype and development.</title>
        <authorList>
            <person name="Wang S."/>
            <person name="Zhang J."/>
            <person name="Jiao W."/>
            <person name="Li J."/>
            <person name="Xun X."/>
            <person name="Sun Y."/>
            <person name="Guo X."/>
            <person name="Huan P."/>
            <person name="Dong B."/>
            <person name="Zhang L."/>
            <person name="Hu X."/>
            <person name="Sun X."/>
            <person name="Wang J."/>
            <person name="Zhao C."/>
            <person name="Wang Y."/>
            <person name="Wang D."/>
            <person name="Huang X."/>
            <person name="Wang R."/>
            <person name="Lv J."/>
            <person name="Li Y."/>
            <person name="Zhang Z."/>
            <person name="Liu B."/>
            <person name="Lu W."/>
            <person name="Hui Y."/>
            <person name="Liang J."/>
            <person name="Zhou Z."/>
            <person name="Hou R."/>
            <person name="Li X."/>
            <person name="Liu Y."/>
            <person name="Li H."/>
            <person name="Ning X."/>
            <person name="Lin Y."/>
            <person name="Zhao L."/>
            <person name="Xing Q."/>
            <person name="Dou J."/>
            <person name="Li Y."/>
            <person name="Mao J."/>
            <person name="Guo H."/>
            <person name="Dou H."/>
            <person name="Li T."/>
            <person name="Mu C."/>
            <person name="Jiang W."/>
            <person name="Fu Q."/>
            <person name="Fu X."/>
            <person name="Miao Y."/>
            <person name="Liu J."/>
            <person name="Yu Q."/>
            <person name="Li R."/>
            <person name="Liao H."/>
            <person name="Li X."/>
            <person name="Kong Y."/>
            <person name="Jiang Z."/>
            <person name="Chourrout D."/>
            <person name="Li R."/>
            <person name="Bao Z."/>
        </authorList>
    </citation>
    <scope>NUCLEOTIDE SEQUENCE [LARGE SCALE GENOMIC DNA]</scope>
    <source>
        <strain evidence="12 13">PY_sf001</strain>
    </source>
</reference>
<feature type="domain" description="Ubiquinol-cytochrome C reductase hinge" evidence="11">
    <location>
        <begin position="32"/>
        <end position="95"/>
    </location>
</feature>
<dbReference type="STRING" id="6573.A0A210QJT9"/>
<evidence type="ECO:0000256" key="10">
    <source>
        <dbReference type="SAM" id="MobiDB-lite"/>
    </source>
</evidence>
<dbReference type="Gene3D" id="1.10.287.20">
    <property type="entry name" value="Ubiquinol-cytochrome C reductase hinge domain"/>
    <property type="match status" value="1"/>
</dbReference>
<evidence type="ECO:0000256" key="1">
    <source>
        <dbReference type="ARBA" id="ARBA00004137"/>
    </source>
</evidence>
<keyword evidence="8" id="KW-0472">Membrane</keyword>
<evidence type="ECO:0000259" key="11">
    <source>
        <dbReference type="Pfam" id="PF02320"/>
    </source>
</evidence>
<organism evidence="12 13">
    <name type="scientific">Mizuhopecten yessoensis</name>
    <name type="common">Japanese scallop</name>
    <name type="synonym">Patinopecten yessoensis</name>
    <dbReference type="NCBI Taxonomy" id="6573"/>
    <lineage>
        <taxon>Eukaryota</taxon>
        <taxon>Metazoa</taxon>
        <taxon>Spiralia</taxon>
        <taxon>Lophotrochozoa</taxon>
        <taxon>Mollusca</taxon>
        <taxon>Bivalvia</taxon>
        <taxon>Autobranchia</taxon>
        <taxon>Pteriomorphia</taxon>
        <taxon>Pectinida</taxon>
        <taxon>Pectinoidea</taxon>
        <taxon>Pectinidae</taxon>
        <taxon>Mizuhopecten</taxon>
    </lineage>
</organism>
<dbReference type="InterPro" id="IPR036811">
    <property type="entry name" value="Ubol_cytC_Rdtase_hinge_dom_sf"/>
</dbReference>
<evidence type="ECO:0000256" key="5">
    <source>
        <dbReference type="ARBA" id="ARBA00022792"/>
    </source>
</evidence>
<sequence length="95" mass="10772">MALGDELVLAGDPEEEPAAEEEEEEDEEDIVDPHDDMKEQCKQTPACQTLDLKLIECTKRVESAEQTEETCHEEFSNLIHCIDHCVAPKLFSKLK</sequence>
<evidence type="ECO:0000256" key="7">
    <source>
        <dbReference type="ARBA" id="ARBA00023128"/>
    </source>
</evidence>
<keyword evidence="13" id="KW-1185">Reference proteome</keyword>
<keyword evidence="9" id="KW-1015">Disulfide bond</keyword>
<dbReference type="EMBL" id="NEDP02003363">
    <property type="protein sequence ID" value="OWF48881.1"/>
    <property type="molecule type" value="Genomic_DNA"/>
</dbReference>
<dbReference type="Pfam" id="PF02320">
    <property type="entry name" value="UCR_hinge"/>
    <property type="match status" value="1"/>
</dbReference>
<evidence type="ECO:0000256" key="3">
    <source>
        <dbReference type="ARBA" id="ARBA00022448"/>
    </source>
</evidence>
<dbReference type="GO" id="GO:0006122">
    <property type="term" value="P:mitochondrial electron transport, ubiquinol to cytochrome c"/>
    <property type="evidence" value="ECO:0007669"/>
    <property type="project" value="InterPro"/>
</dbReference>
<comment type="caution">
    <text evidence="12">The sequence shown here is derived from an EMBL/GenBank/DDBJ whole genome shotgun (WGS) entry which is preliminary data.</text>
</comment>
<evidence type="ECO:0000256" key="4">
    <source>
        <dbReference type="ARBA" id="ARBA00022660"/>
    </source>
</evidence>
<feature type="compositionally biased region" description="Acidic residues" evidence="10">
    <location>
        <begin position="12"/>
        <end position="30"/>
    </location>
</feature>
<keyword evidence="6" id="KW-0249">Electron transport</keyword>
<dbReference type="InterPro" id="IPR023184">
    <property type="entry name" value="Ubol_cytC_Rdtase_hinge_dom"/>
</dbReference>
<evidence type="ECO:0000313" key="12">
    <source>
        <dbReference type="EMBL" id="OWF48881.1"/>
    </source>
</evidence>
<dbReference type="PANTHER" id="PTHR15336">
    <property type="entry name" value="UBIQUINOL-CYTOCHROME C REDUCTASE COMPLEX 7.8 KDA PROTEIN"/>
    <property type="match status" value="1"/>
</dbReference>
<accession>A0A210QJT9</accession>
<gene>
    <name evidence="12" type="ORF">KP79_PYT08731</name>
</gene>
<keyword evidence="7" id="KW-0496">Mitochondrion</keyword>
<dbReference type="SUPFAM" id="SSF81531">
    <property type="entry name" value="Non-heme 11 kDa protein of cytochrome bc1 complex (Ubiquinol-cytochrome c reductase)"/>
    <property type="match status" value="1"/>
</dbReference>
<evidence type="ECO:0000256" key="2">
    <source>
        <dbReference type="ARBA" id="ARBA00006498"/>
    </source>
</evidence>
<dbReference type="GO" id="GO:0005743">
    <property type="term" value="C:mitochondrial inner membrane"/>
    <property type="evidence" value="ECO:0007669"/>
    <property type="project" value="UniProtKB-SubCell"/>
</dbReference>
<comment type="similarity">
    <text evidence="2">Belongs to the UQCRH/QCR6 family.</text>
</comment>
<evidence type="ECO:0000256" key="6">
    <source>
        <dbReference type="ARBA" id="ARBA00022982"/>
    </source>
</evidence>
<dbReference type="OrthoDB" id="405848at2759"/>
<keyword evidence="4" id="KW-0679">Respiratory chain</keyword>
<feature type="region of interest" description="Disordered" evidence="10">
    <location>
        <begin position="1"/>
        <end position="33"/>
    </location>
</feature>
<protein>
    <submittedName>
        <fullName evidence="12">Cytochrome b-c1 complex subunit 6, mitochondrial</fullName>
    </submittedName>
</protein>
<dbReference type="FunFam" id="1.10.287.20:FF:000001">
    <property type="entry name" value="Cytochrome b-c1 complex subunit 6"/>
    <property type="match status" value="1"/>
</dbReference>
<dbReference type="Proteomes" id="UP000242188">
    <property type="component" value="Unassembled WGS sequence"/>
</dbReference>
<name>A0A210QJT9_MIZYE</name>
<comment type="subcellular location">
    <subcellularLocation>
        <location evidence="1">Mitochondrion inner membrane</location>
        <topology evidence="1">Peripheral membrane protein</topology>
        <orientation evidence="1">Intermembrane side</orientation>
    </subcellularLocation>
</comment>